<sequence length="156" mass="17156">MLNSDKRETRGLLPEMIQRGGAKSILLSFMAGAGHLLCGPVASAQAFAIACHRSPSCPHGSGEMMKQDNEQMFDSRLSPLAEQRARGCVWPTSFRRAPPATLWLHDMRSYSIALYSMGIGPPARPPTPLSPAPLIQCQADYIMCSSRPSRIDNFFY</sequence>
<organism evidence="1 2">
    <name type="scientific">Catenaria anguillulae PL171</name>
    <dbReference type="NCBI Taxonomy" id="765915"/>
    <lineage>
        <taxon>Eukaryota</taxon>
        <taxon>Fungi</taxon>
        <taxon>Fungi incertae sedis</taxon>
        <taxon>Blastocladiomycota</taxon>
        <taxon>Blastocladiomycetes</taxon>
        <taxon>Blastocladiales</taxon>
        <taxon>Catenariaceae</taxon>
        <taxon>Catenaria</taxon>
    </lineage>
</organism>
<evidence type="ECO:0000313" key="1">
    <source>
        <dbReference type="EMBL" id="ORZ30650.1"/>
    </source>
</evidence>
<reference evidence="1 2" key="1">
    <citation type="submission" date="2016-07" db="EMBL/GenBank/DDBJ databases">
        <title>Pervasive Adenine N6-methylation of Active Genes in Fungi.</title>
        <authorList>
            <consortium name="DOE Joint Genome Institute"/>
            <person name="Mondo S.J."/>
            <person name="Dannebaum R.O."/>
            <person name="Kuo R.C."/>
            <person name="Labutti K."/>
            <person name="Haridas S."/>
            <person name="Kuo A."/>
            <person name="Salamov A."/>
            <person name="Ahrendt S.R."/>
            <person name="Lipzen A."/>
            <person name="Sullivan W."/>
            <person name="Andreopoulos W.B."/>
            <person name="Clum A."/>
            <person name="Lindquist E."/>
            <person name="Daum C."/>
            <person name="Ramamoorthy G.K."/>
            <person name="Gryganskyi A."/>
            <person name="Culley D."/>
            <person name="Magnuson J.K."/>
            <person name="James T.Y."/>
            <person name="O'Malley M.A."/>
            <person name="Stajich J.E."/>
            <person name="Spatafora J.W."/>
            <person name="Visel A."/>
            <person name="Grigoriev I.V."/>
        </authorList>
    </citation>
    <scope>NUCLEOTIDE SEQUENCE [LARGE SCALE GENOMIC DNA]</scope>
    <source>
        <strain evidence="1 2">PL171</strain>
    </source>
</reference>
<dbReference type="AlphaFoldDB" id="A0A1Y2H7U4"/>
<gene>
    <name evidence="1" type="ORF">BCR44DRAFT_1291039</name>
</gene>
<comment type="caution">
    <text evidence="1">The sequence shown here is derived from an EMBL/GenBank/DDBJ whole genome shotgun (WGS) entry which is preliminary data.</text>
</comment>
<dbReference type="Proteomes" id="UP000193411">
    <property type="component" value="Unassembled WGS sequence"/>
</dbReference>
<dbReference type="EMBL" id="MCFL01000077">
    <property type="protein sequence ID" value="ORZ30650.1"/>
    <property type="molecule type" value="Genomic_DNA"/>
</dbReference>
<keyword evidence="2" id="KW-1185">Reference proteome</keyword>
<accession>A0A1Y2H7U4</accession>
<proteinExistence type="predicted"/>
<name>A0A1Y2H7U4_9FUNG</name>
<evidence type="ECO:0000313" key="2">
    <source>
        <dbReference type="Proteomes" id="UP000193411"/>
    </source>
</evidence>
<protein>
    <submittedName>
        <fullName evidence="1">Uncharacterized protein</fullName>
    </submittedName>
</protein>